<keyword evidence="2" id="KW-1185">Reference proteome</keyword>
<accession>A0A6A5XN89</accession>
<evidence type="ECO:0000313" key="2">
    <source>
        <dbReference type="Proteomes" id="UP000799778"/>
    </source>
</evidence>
<protein>
    <submittedName>
        <fullName evidence="1">Uncharacterized protein</fullName>
    </submittedName>
</protein>
<gene>
    <name evidence="1" type="ORF">BU24DRAFT_423233</name>
</gene>
<dbReference type="GeneID" id="54285588"/>
<dbReference type="Proteomes" id="UP000799778">
    <property type="component" value="Unassembled WGS sequence"/>
</dbReference>
<dbReference type="EMBL" id="ML978070">
    <property type="protein sequence ID" value="KAF2014210.1"/>
    <property type="molecule type" value="Genomic_DNA"/>
</dbReference>
<reference evidence="1" key="1">
    <citation type="journal article" date="2020" name="Stud. Mycol.">
        <title>101 Dothideomycetes genomes: a test case for predicting lifestyles and emergence of pathogens.</title>
        <authorList>
            <person name="Haridas S."/>
            <person name="Albert R."/>
            <person name="Binder M."/>
            <person name="Bloem J."/>
            <person name="Labutti K."/>
            <person name="Salamov A."/>
            <person name="Andreopoulos B."/>
            <person name="Baker S."/>
            <person name="Barry K."/>
            <person name="Bills G."/>
            <person name="Bluhm B."/>
            <person name="Cannon C."/>
            <person name="Castanera R."/>
            <person name="Culley D."/>
            <person name="Daum C."/>
            <person name="Ezra D."/>
            <person name="Gonzalez J."/>
            <person name="Henrissat B."/>
            <person name="Kuo A."/>
            <person name="Liang C."/>
            <person name="Lipzen A."/>
            <person name="Lutzoni F."/>
            <person name="Magnuson J."/>
            <person name="Mondo S."/>
            <person name="Nolan M."/>
            <person name="Ohm R."/>
            <person name="Pangilinan J."/>
            <person name="Park H.-J."/>
            <person name="Ramirez L."/>
            <person name="Alfaro M."/>
            <person name="Sun H."/>
            <person name="Tritt A."/>
            <person name="Yoshinaga Y."/>
            <person name="Zwiers L.-H."/>
            <person name="Turgeon B."/>
            <person name="Goodwin S."/>
            <person name="Spatafora J."/>
            <person name="Crous P."/>
            <person name="Grigoriev I."/>
        </authorList>
    </citation>
    <scope>NUCLEOTIDE SEQUENCE</scope>
    <source>
        <strain evidence="1">CBS 175.79</strain>
    </source>
</reference>
<organism evidence="1 2">
    <name type="scientific">Aaosphaeria arxii CBS 175.79</name>
    <dbReference type="NCBI Taxonomy" id="1450172"/>
    <lineage>
        <taxon>Eukaryota</taxon>
        <taxon>Fungi</taxon>
        <taxon>Dikarya</taxon>
        <taxon>Ascomycota</taxon>
        <taxon>Pezizomycotina</taxon>
        <taxon>Dothideomycetes</taxon>
        <taxon>Pleosporomycetidae</taxon>
        <taxon>Pleosporales</taxon>
        <taxon>Pleosporales incertae sedis</taxon>
        <taxon>Aaosphaeria</taxon>
    </lineage>
</organism>
<evidence type="ECO:0000313" key="1">
    <source>
        <dbReference type="EMBL" id="KAF2014210.1"/>
    </source>
</evidence>
<sequence length="144" mass="16658">MEALNKDKVNSYITGTAIKPRHLTANSSYKHSASYSNHPHSTVLAPPTHTSPFQFMYQNNQLSFPPYCFNHPHPHASHSFPQAFRPSPHNPHNDIYLFQVNLAPSSCQIYLRLLQYGYLVPVYSFLYDSLRQSMTVQEWSLQYL</sequence>
<name>A0A6A5XN89_9PLEO</name>
<dbReference type="RefSeq" id="XP_033382549.1">
    <property type="nucleotide sequence ID" value="XM_033528191.1"/>
</dbReference>
<dbReference type="AlphaFoldDB" id="A0A6A5XN89"/>
<proteinExistence type="predicted"/>